<protein>
    <submittedName>
        <fullName evidence="6">DeSI-like protein</fullName>
    </submittedName>
</protein>
<dbReference type="PROSITE" id="PS51858">
    <property type="entry name" value="PPPDE"/>
    <property type="match status" value="1"/>
</dbReference>
<dbReference type="OrthoDB" id="412286at2759"/>
<evidence type="ECO:0000256" key="1">
    <source>
        <dbReference type="ARBA" id="ARBA00008140"/>
    </source>
</evidence>
<dbReference type="STRING" id="448386.A0A2V3IGJ1"/>
<dbReference type="AlphaFoldDB" id="A0A2V3IGJ1"/>
<dbReference type="GO" id="GO:0006508">
    <property type="term" value="P:proteolysis"/>
    <property type="evidence" value="ECO:0007669"/>
    <property type="project" value="UniProtKB-KW"/>
</dbReference>
<keyword evidence="2" id="KW-0645">Protease</keyword>
<dbReference type="PANTHER" id="PTHR12378">
    <property type="entry name" value="DESUMOYLATING ISOPEPTIDASE"/>
    <property type="match status" value="1"/>
</dbReference>
<evidence type="ECO:0000259" key="5">
    <source>
        <dbReference type="PROSITE" id="PS51858"/>
    </source>
</evidence>
<keyword evidence="3" id="KW-0378">Hydrolase</keyword>
<organism evidence="6 7">
    <name type="scientific">Gracilariopsis chorda</name>
    <dbReference type="NCBI Taxonomy" id="448386"/>
    <lineage>
        <taxon>Eukaryota</taxon>
        <taxon>Rhodophyta</taxon>
        <taxon>Florideophyceae</taxon>
        <taxon>Rhodymeniophycidae</taxon>
        <taxon>Gracilariales</taxon>
        <taxon>Gracilariaceae</taxon>
        <taxon>Gracilariopsis</taxon>
    </lineage>
</organism>
<dbReference type="Pfam" id="PF05903">
    <property type="entry name" value="Peptidase_C97"/>
    <property type="match status" value="1"/>
</dbReference>
<dbReference type="EMBL" id="NBIV01000227">
    <property type="protein sequence ID" value="PXF41216.1"/>
    <property type="molecule type" value="Genomic_DNA"/>
</dbReference>
<dbReference type="GO" id="GO:0016579">
    <property type="term" value="P:protein deubiquitination"/>
    <property type="evidence" value="ECO:0007669"/>
    <property type="project" value="TreeGrafter"/>
</dbReference>
<keyword evidence="7" id="KW-1185">Reference proteome</keyword>
<accession>A0A2V3IGJ1</accession>
<sequence length="224" mass="24258">MVSVSHSCPKAHRNTRLSQAMSSTSTSTTSSSCTASTTASSSSTPEKPAANAVYLNVYDVQTPDDPAIIPRVNNVLIHCGIGVFHTGVQVWGREFAFGAHPNGESGIFEVHPRECPAVRYRSSIFLGYTTMSEPQVDDIITYLGRTEYIGNRYSLISRNCNSFSSQLTALLGVHDNFPAWVNRLATIAFNVRCLLPEGVDAPFKDSVPTAAIKEPQKPPPVALL</sequence>
<evidence type="ECO:0000256" key="4">
    <source>
        <dbReference type="SAM" id="MobiDB-lite"/>
    </source>
</evidence>
<evidence type="ECO:0000313" key="7">
    <source>
        <dbReference type="Proteomes" id="UP000247409"/>
    </source>
</evidence>
<feature type="domain" description="PPPDE" evidence="5">
    <location>
        <begin position="51"/>
        <end position="199"/>
    </location>
</feature>
<dbReference type="InterPro" id="IPR008580">
    <property type="entry name" value="PPPDE_dom"/>
</dbReference>
<evidence type="ECO:0000313" key="6">
    <source>
        <dbReference type="EMBL" id="PXF41216.1"/>
    </source>
</evidence>
<dbReference type="GO" id="GO:0101005">
    <property type="term" value="F:deubiquitinase activity"/>
    <property type="evidence" value="ECO:0007669"/>
    <property type="project" value="TreeGrafter"/>
</dbReference>
<feature type="compositionally biased region" description="Low complexity" evidence="4">
    <location>
        <begin position="22"/>
        <end position="44"/>
    </location>
</feature>
<evidence type="ECO:0000256" key="3">
    <source>
        <dbReference type="ARBA" id="ARBA00022801"/>
    </source>
</evidence>
<dbReference type="Proteomes" id="UP000247409">
    <property type="component" value="Unassembled WGS sequence"/>
</dbReference>
<reference evidence="6 7" key="1">
    <citation type="journal article" date="2018" name="Mol. Biol. Evol.">
        <title>Analysis of the draft genome of the red seaweed Gracilariopsis chorda provides insights into genome size evolution in Rhodophyta.</title>
        <authorList>
            <person name="Lee J."/>
            <person name="Yang E.C."/>
            <person name="Graf L."/>
            <person name="Yang J.H."/>
            <person name="Qiu H."/>
            <person name="Zel Zion U."/>
            <person name="Chan C.X."/>
            <person name="Stephens T.G."/>
            <person name="Weber A.P.M."/>
            <person name="Boo G.H."/>
            <person name="Boo S.M."/>
            <person name="Kim K.M."/>
            <person name="Shin Y."/>
            <person name="Jung M."/>
            <person name="Lee S.J."/>
            <person name="Yim H.S."/>
            <person name="Lee J.H."/>
            <person name="Bhattacharya D."/>
            <person name="Yoon H.S."/>
        </authorList>
    </citation>
    <scope>NUCLEOTIDE SEQUENCE [LARGE SCALE GENOMIC DNA]</scope>
    <source>
        <strain evidence="6 7">SKKU-2015</strain>
        <tissue evidence="6">Whole body</tissue>
    </source>
</reference>
<name>A0A2V3IGJ1_9FLOR</name>
<comment type="similarity">
    <text evidence="1">Belongs to the DeSI family.</text>
</comment>
<gene>
    <name evidence="6" type="ORF">BWQ96_09071</name>
</gene>
<dbReference type="PANTHER" id="PTHR12378:SF80">
    <property type="entry name" value="IP06716P-RELATED"/>
    <property type="match status" value="1"/>
</dbReference>
<proteinExistence type="inferred from homology"/>
<dbReference type="Gene3D" id="3.90.1720.30">
    <property type="entry name" value="PPPDE domains"/>
    <property type="match status" value="1"/>
</dbReference>
<dbReference type="InterPro" id="IPR042266">
    <property type="entry name" value="PPPDE_sf"/>
</dbReference>
<comment type="caution">
    <text evidence="6">The sequence shown here is derived from an EMBL/GenBank/DDBJ whole genome shotgun (WGS) entry which is preliminary data.</text>
</comment>
<feature type="region of interest" description="Disordered" evidence="4">
    <location>
        <begin position="1"/>
        <end position="46"/>
    </location>
</feature>
<dbReference type="SMART" id="SM01179">
    <property type="entry name" value="DUF862"/>
    <property type="match status" value="1"/>
</dbReference>
<evidence type="ECO:0000256" key="2">
    <source>
        <dbReference type="ARBA" id="ARBA00022670"/>
    </source>
</evidence>